<proteinExistence type="predicted"/>
<dbReference type="Gene3D" id="1.10.287.950">
    <property type="entry name" value="Methyl-accepting chemotaxis protein"/>
    <property type="match status" value="1"/>
</dbReference>
<organism evidence="3 4">
    <name type="scientific">Absicoccus porci</name>
    <dbReference type="NCBI Taxonomy" id="2486576"/>
    <lineage>
        <taxon>Bacteria</taxon>
        <taxon>Bacillati</taxon>
        <taxon>Bacillota</taxon>
        <taxon>Erysipelotrichia</taxon>
        <taxon>Erysipelotrichales</taxon>
        <taxon>Erysipelotrichaceae</taxon>
        <taxon>Absicoccus</taxon>
    </lineage>
</organism>
<dbReference type="RefSeq" id="WP_128519382.1">
    <property type="nucleotide sequence ID" value="NZ_RJQC01000001.1"/>
</dbReference>
<evidence type="ECO:0000313" key="3">
    <source>
        <dbReference type="EMBL" id="RNM31217.1"/>
    </source>
</evidence>
<dbReference type="EMBL" id="RJQC01000001">
    <property type="protein sequence ID" value="RNM31217.1"/>
    <property type="molecule type" value="Genomic_DNA"/>
</dbReference>
<protein>
    <submittedName>
        <fullName evidence="3">Uncharacterized protein</fullName>
    </submittedName>
</protein>
<accession>A0A3N0I2S9</accession>
<feature type="chain" id="PRO_5018039473" evidence="2">
    <location>
        <begin position="37"/>
        <end position="787"/>
    </location>
</feature>
<dbReference type="Proteomes" id="UP000276568">
    <property type="component" value="Unassembled WGS sequence"/>
</dbReference>
<dbReference type="AlphaFoldDB" id="A0A3N0I2S9"/>
<dbReference type="InterPro" id="IPR023908">
    <property type="entry name" value="xxxLxxG_rpt"/>
</dbReference>
<keyword evidence="1" id="KW-0175">Coiled coil</keyword>
<keyword evidence="2" id="KW-0732">Signal</keyword>
<evidence type="ECO:0000256" key="2">
    <source>
        <dbReference type="SAM" id="SignalP"/>
    </source>
</evidence>
<dbReference type="OrthoDB" id="9815841at2"/>
<name>A0A3N0I2S9_9FIRM</name>
<reference evidence="3 4" key="1">
    <citation type="submission" date="2018-11" db="EMBL/GenBank/DDBJ databases">
        <title>Clostridium sp. nov., a member of the family Erysipelotrichaceae isolated from pig faeces.</title>
        <authorList>
            <person name="Chang Y.-H."/>
        </authorList>
    </citation>
    <scope>NUCLEOTIDE SEQUENCE [LARGE SCALE GENOMIC DNA]</scope>
    <source>
        <strain evidence="3 4">YH-panp20</strain>
    </source>
</reference>
<feature type="signal peptide" evidence="2">
    <location>
        <begin position="1"/>
        <end position="36"/>
    </location>
</feature>
<feature type="coiled-coil region" evidence="1">
    <location>
        <begin position="391"/>
        <end position="439"/>
    </location>
</feature>
<evidence type="ECO:0000313" key="4">
    <source>
        <dbReference type="Proteomes" id="UP000276568"/>
    </source>
</evidence>
<evidence type="ECO:0000256" key="1">
    <source>
        <dbReference type="SAM" id="Coils"/>
    </source>
</evidence>
<gene>
    <name evidence="3" type="ORF">EDX97_01220</name>
</gene>
<comment type="caution">
    <text evidence="3">The sequence shown here is derived from an EMBL/GenBank/DDBJ whole genome shotgun (WGS) entry which is preliminary data.</text>
</comment>
<dbReference type="Gene3D" id="1.10.287.1490">
    <property type="match status" value="1"/>
</dbReference>
<keyword evidence="4" id="KW-1185">Reference proteome</keyword>
<sequence length="787" mass="83341">MKTKNRGIRKETLKALGACLVSATMAGSMFTAPVFAESNTDANPTQKTETVYAVVNPDGTVSSTIVSSWLHDGDGIHNIKEDLDLKHVENIKTDEDPIKNGNTYTWNAKGDDVYYQGTTNKALPVKVSITYSMDGKTMSAKQMEGKSGHMKINVHFTNLISKTTSDGVVVHPGYLAGGILNLKTGNYSNVTCSSGKVMNDGSNQVLAFASVPGLADTLESAGLDKVVKQLKAADDCTIEADVDNFDLGDIMIGISSDFDLKELTTSNIPDLAGDVSKIVSASDQLESGAQQLYEGTSQLKTQAAPLTSASGSVLELSSALGTLNDGAQTMASGIHQYTNGVSVLKAGANQLYGIPSGVQQAQTGNQSLLSGAEQLEAGLAQMDSQIDPNQISKLQEQLKTANQQLSAMDTMVSKNKEQLNTLNDNLTKAQQSMAGLQTAQQQLSSLATDVLTQLGTDQQILQGDQSKIDSAVSSINAKIDATNQQISNANSSINAAYSSSISALQSAAAATDDESAKAQINEQISALQNAQASSGTISPIEHISADDLNLTTLSNLSQIKSDFDNLSTLFTTLSKTMNGMQSTIKDSNDTLNDLQKDIQTSQQGLDQMSALLKNTNTKLNLSQLSTAIKQLHTGSQQLVAGIKQLDSGLSTLQSQSKSGIDQLNGGIDQLNANSSTLNNGADQLASGTSQLASQQGKLQEMASGLTELDSAFTQLNDGASQLYSGEQQFNEEAMKPLEEMANLTEGEVQKLTNVFNDIKELTKENDNFAGKPEGAESKVNYVLRTSK</sequence>
<dbReference type="NCBIfam" id="TIGR03057">
    <property type="entry name" value="xxxLxxG_by_4"/>
    <property type="match status" value="5"/>
</dbReference>